<sequence length="185" mass="20031">MQPPAGSQVSRVPAQRAPQEDLAPPPAQPVPVPPRRRLRTALTVAGVVLAVVCLSAAVTVYVLYSRASAPDRTSPGVVVVNYLQAFLVDRNDARAREHACEDSAGLAPIGRFRDQIVNRERELGVTFSINVEGVVVSKDGPSDALVTAVVRRSASIDGIQQSLTDGWRFELREHDGWRVCRAELS</sequence>
<gene>
    <name evidence="3" type="ORF">GA0074694_0927</name>
</gene>
<keyword evidence="2" id="KW-1133">Transmembrane helix</keyword>
<dbReference type="STRING" id="47866.GA0074694_0927"/>
<proteinExistence type="predicted"/>
<name>A0A1C6RCC9_9ACTN</name>
<dbReference type="AlphaFoldDB" id="A0A1C6RCC9"/>
<protein>
    <submittedName>
        <fullName evidence="3">Uncharacterized protein</fullName>
    </submittedName>
</protein>
<evidence type="ECO:0000313" key="4">
    <source>
        <dbReference type="Proteomes" id="UP000198906"/>
    </source>
</evidence>
<reference evidence="4" key="1">
    <citation type="submission" date="2016-06" db="EMBL/GenBank/DDBJ databases">
        <authorList>
            <person name="Varghese N."/>
        </authorList>
    </citation>
    <scope>NUCLEOTIDE SEQUENCE [LARGE SCALE GENOMIC DNA]</scope>
    <source>
        <strain evidence="4">DSM 46123</strain>
    </source>
</reference>
<organism evidence="3 4">
    <name type="scientific">Micromonospora inyonensis</name>
    <dbReference type="NCBI Taxonomy" id="47866"/>
    <lineage>
        <taxon>Bacteria</taxon>
        <taxon>Bacillati</taxon>
        <taxon>Actinomycetota</taxon>
        <taxon>Actinomycetes</taxon>
        <taxon>Micromonosporales</taxon>
        <taxon>Micromonosporaceae</taxon>
        <taxon>Micromonospora</taxon>
    </lineage>
</organism>
<keyword evidence="4" id="KW-1185">Reference proteome</keyword>
<evidence type="ECO:0000313" key="3">
    <source>
        <dbReference type="EMBL" id="SCL14814.1"/>
    </source>
</evidence>
<feature type="compositionally biased region" description="Pro residues" evidence="1">
    <location>
        <begin position="23"/>
        <end position="33"/>
    </location>
</feature>
<keyword evidence="2" id="KW-0472">Membrane</keyword>
<feature type="compositionally biased region" description="Polar residues" evidence="1">
    <location>
        <begin position="1"/>
        <end position="10"/>
    </location>
</feature>
<evidence type="ECO:0000256" key="1">
    <source>
        <dbReference type="SAM" id="MobiDB-lite"/>
    </source>
</evidence>
<feature type="region of interest" description="Disordered" evidence="1">
    <location>
        <begin position="1"/>
        <end position="34"/>
    </location>
</feature>
<keyword evidence="2" id="KW-0812">Transmembrane</keyword>
<feature type="transmembrane region" description="Helical" evidence="2">
    <location>
        <begin position="41"/>
        <end position="64"/>
    </location>
</feature>
<dbReference type="EMBL" id="FMHU01000001">
    <property type="protein sequence ID" value="SCL14814.1"/>
    <property type="molecule type" value="Genomic_DNA"/>
</dbReference>
<dbReference type="Proteomes" id="UP000198906">
    <property type="component" value="Unassembled WGS sequence"/>
</dbReference>
<evidence type="ECO:0000256" key="2">
    <source>
        <dbReference type="SAM" id="Phobius"/>
    </source>
</evidence>
<accession>A0A1C6RCC9</accession>